<dbReference type="Pfam" id="PF00847">
    <property type="entry name" value="AP2"/>
    <property type="match status" value="1"/>
</dbReference>
<reference evidence="7 8" key="1">
    <citation type="submission" date="2024-08" db="EMBL/GenBank/DDBJ databases">
        <title>Insights into the chromosomal genome structure of Flemingia macrophylla.</title>
        <authorList>
            <person name="Ding Y."/>
            <person name="Zhao Y."/>
            <person name="Bi W."/>
            <person name="Wu M."/>
            <person name="Zhao G."/>
            <person name="Gong Y."/>
            <person name="Li W."/>
            <person name="Zhang P."/>
        </authorList>
    </citation>
    <scope>NUCLEOTIDE SEQUENCE [LARGE SCALE GENOMIC DNA]</scope>
    <source>
        <strain evidence="7">DYQJB</strain>
        <tissue evidence="7">Leaf</tissue>
    </source>
</reference>
<dbReference type="PRINTS" id="PR00367">
    <property type="entry name" value="ETHRSPELEMNT"/>
</dbReference>
<dbReference type="PROSITE" id="PS51032">
    <property type="entry name" value="AP2_ERF"/>
    <property type="match status" value="1"/>
</dbReference>
<evidence type="ECO:0000313" key="7">
    <source>
        <dbReference type="EMBL" id="KAL2319335.1"/>
    </source>
</evidence>
<dbReference type="FunFam" id="3.30.730.10:FF:000001">
    <property type="entry name" value="Ethylene-responsive transcription factor 2"/>
    <property type="match status" value="1"/>
</dbReference>
<dbReference type="GO" id="GO:0005634">
    <property type="term" value="C:nucleus"/>
    <property type="evidence" value="ECO:0007669"/>
    <property type="project" value="UniProtKB-SubCell"/>
</dbReference>
<dbReference type="CDD" id="cd00018">
    <property type="entry name" value="AP2"/>
    <property type="match status" value="1"/>
</dbReference>
<dbReference type="InterPro" id="IPR001471">
    <property type="entry name" value="AP2/ERF_dom"/>
</dbReference>
<keyword evidence="3" id="KW-0238">DNA-binding</keyword>
<dbReference type="Gene3D" id="3.30.730.10">
    <property type="entry name" value="AP2/ERF domain"/>
    <property type="match status" value="1"/>
</dbReference>
<evidence type="ECO:0000256" key="3">
    <source>
        <dbReference type="ARBA" id="ARBA00023125"/>
    </source>
</evidence>
<protein>
    <recommendedName>
        <fullName evidence="6">AP2/ERF domain-containing protein</fullName>
    </recommendedName>
</protein>
<dbReference type="PANTHER" id="PTHR31194">
    <property type="entry name" value="SHN SHINE , DNA BINDING / TRANSCRIPTION FACTOR"/>
    <property type="match status" value="1"/>
</dbReference>
<dbReference type="Proteomes" id="UP001603857">
    <property type="component" value="Unassembled WGS sequence"/>
</dbReference>
<keyword evidence="8" id="KW-1185">Reference proteome</keyword>
<sequence length="245" mass="27907">MEQERITKTTKLVKSKYLLPRVVRISVTDPNATDSEGEGEGEGEEELLRIRKPKKLVHEIRLVGVSSTKDKQKDKFRGVRQRPWGRWAAEIRDPLRRRRLWLGTYDTAQEAAMAYDRAAISLRGSHAVTNLIKPTKDTCHISSNKSPPPLPHHAAVSVCSSGYPSPTSVLVFQPLLEPLLLQEAFQGFTDNAKDHSFLFQDPVFYQDPLPMMFSNVDCDYVSLCQDFESCKWDLDNYFTDPLLQP</sequence>
<keyword evidence="4" id="KW-0804">Transcription</keyword>
<comment type="subcellular location">
    <subcellularLocation>
        <location evidence="1">Nucleus</location>
    </subcellularLocation>
</comment>
<evidence type="ECO:0000313" key="8">
    <source>
        <dbReference type="Proteomes" id="UP001603857"/>
    </source>
</evidence>
<evidence type="ECO:0000259" key="6">
    <source>
        <dbReference type="PROSITE" id="PS51032"/>
    </source>
</evidence>
<accession>A0ABD1L742</accession>
<evidence type="ECO:0000256" key="4">
    <source>
        <dbReference type="ARBA" id="ARBA00023163"/>
    </source>
</evidence>
<proteinExistence type="predicted"/>
<dbReference type="SUPFAM" id="SSF54171">
    <property type="entry name" value="DNA-binding domain"/>
    <property type="match status" value="1"/>
</dbReference>
<organism evidence="7 8">
    <name type="scientific">Flemingia macrophylla</name>
    <dbReference type="NCBI Taxonomy" id="520843"/>
    <lineage>
        <taxon>Eukaryota</taxon>
        <taxon>Viridiplantae</taxon>
        <taxon>Streptophyta</taxon>
        <taxon>Embryophyta</taxon>
        <taxon>Tracheophyta</taxon>
        <taxon>Spermatophyta</taxon>
        <taxon>Magnoliopsida</taxon>
        <taxon>eudicotyledons</taxon>
        <taxon>Gunneridae</taxon>
        <taxon>Pentapetalae</taxon>
        <taxon>rosids</taxon>
        <taxon>fabids</taxon>
        <taxon>Fabales</taxon>
        <taxon>Fabaceae</taxon>
        <taxon>Papilionoideae</taxon>
        <taxon>50 kb inversion clade</taxon>
        <taxon>NPAAA clade</taxon>
        <taxon>indigoferoid/millettioid clade</taxon>
        <taxon>Phaseoleae</taxon>
        <taxon>Flemingia</taxon>
    </lineage>
</organism>
<dbReference type="InterPro" id="IPR016177">
    <property type="entry name" value="DNA-bd_dom_sf"/>
</dbReference>
<dbReference type="InterPro" id="IPR036955">
    <property type="entry name" value="AP2/ERF_dom_sf"/>
</dbReference>
<evidence type="ECO:0000256" key="1">
    <source>
        <dbReference type="ARBA" id="ARBA00004123"/>
    </source>
</evidence>
<dbReference type="EMBL" id="JBGMDY010000010">
    <property type="protein sequence ID" value="KAL2319335.1"/>
    <property type="molecule type" value="Genomic_DNA"/>
</dbReference>
<dbReference type="GO" id="GO:0003677">
    <property type="term" value="F:DNA binding"/>
    <property type="evidence" value="ECO:0007669"/>
    <property type="project" value="UniProtKB-KW"/>
</dbReference>
<evidence type="ECO:0000256" key="2">
    <source>
        <dbReference type="ARBA" id="ARBA00023015"/>
    </source>
</evidence>
<dbReference type="InterPro" id="IPR050913">
    <property type="entry name" value="AP2/ERF_ERF"/>
</dbReference>
<evidence type="ECO:0000256" key="5">
    <source>
        <dbReference type="ARBA" id="ARBA00023242"/>
    </source>
</evidence>
<name>A0ABD1L742_9FABA</name>
<keyword evidence="2" id="KW-0805">Transcription regulation</keyword>
<gene>
    <name evidence="7" type="ORF">Fmac_028304</name>
</gene>
<dbReference type="SMART" id="SM00380">
    <property type="entry name" value="AP2"/>
    <property type="match status" value="1"/>
</dbReference>
<keyword evidence="5" id="KW-0539">Nucleus</keyword>
<feature type="domain" description="AP2/ERF" evidence="6">
    <location>
        <begin position="75"/>
        <end position="132"/>
    </location>
</feature>
<dbReference type="AlphaFoldDB" id="A0ABD1L742"/>
<comment type="caution">
    <text evidence="7">The sequence shown here is derived from an EMBL/GenBank/DDBJ whole genome shotgun (WGS) entry which is preliminary data.</text>
</comment>
<dbReference type="PANTHER" id="PTHR31194:SF140">
    <property type="entry name" value="ETHYLENE-RESPONSIVE TRANSCRIPTION FACTOR CRF2"/>
    <property type="match status" value="1"/>
</dbReference>